<evidence type="ECO:0000313" key="6">
    <source>
        <dbReference type="Proteomes" id="UP001142372"/>
    </source>
</evidence>
<keyword evidence="1" id="KW-0805">Transcription regulation</keyword>
<gene>
    <name evidence="5" type="ORF">GCM10017584_09610</name>
</gene>
<keyword evidence="6" id="KW-1185">Reference proteome</keyword>
<dbReference type="InterPro" id="IPR000792">
    <property type="entry name" value="Tscrpt_reg_LuxR_C"/>
</dbReference>
<reference evidence="5" key="1">
    <citation type="journal article" date="2014" name="Int. J. Syst. Evol. Microbiol.">
        <title>Complete genome sequence of Corynebacterium casei LMG S-19264T (=DSM 44701T), isolated from a smear-ripened cheese.</title>
        <authorList>
            <consortium name="US DOE Joint Genome Institute (JGI-PGF)"/>
            <person name="Walter F."/>
            <person name="Albersmeier A."/>
            <person name="Kalinowski J."/>
            <person name="Ruckert C."/>
        </authorList>
    </citation>
    <scope>NUCLEOTIDE SEQUENCE</scope>
    <source>
        <strain evidence="5">VKM Ac-1401</strain>
    </source>
</reference>
<dbReference type="PROSITE" id="PS50043">
    <property type="entry name" value="HTH_LUXR_2"/>
    <property type="match status" value="1"/>
</dbReference>
<evidence type="ECO:0000313" key="5">
    <source>
        <dbReference type="EMBL" id="GLJ75387.1"/>
    </source>
</evidence>
<dbReference type="Gene3D" id="1.10.10.10">
    <property type="entry name" value="Winged helix-like DNA-binding domain superfamily/Winged helix DNA-binding domain"/>
    <property type="match status" value="1"/>
</dbReference>
<evidence type="ECO:0000256" key="2">
    <source>
        <dbReference type="ARBA" id="ARBA00023125"/>
    </source>
</evidence>
<evidence type="ECO:0000256" key="3">
    <source>
        <dbReference type="ARBA" id="ARBA00023163"/>
    </source>
</evidence>
<keyword evidence="2" id="KW-0238">DNA-binding</keyword>
<proteinExistence type="predicted"/>
<dbReference type="PROSITE" id="PS00622">
    <property type="entry name" value="HTH_LUXR_1"/>
    <property type="match status" value="1"/>
</dbReference>
<dbReference type="InterPro" id="IPR016032">
    <property type="entry name" value="Sig_transdc_resp-reg_C-effctor"/>
</dbReference>
<dbReference type="CDD" id="cd06170">
    <property type="entry name" value="LuxR_C_like"/>
    <property type="match status" value="1"/>
</dbReference>
<dbReference type="SUPFAM" id="SSF46894">
    <property type="entry name" value="C-terminal effector domain of the bipartite response regulators"/>
    <property type="match status" value="1"/>
</dbReference>
<dbReference type="PANTHER" id="PTHR44688">
    <property type="entry name" value="DNA-BINDING TRANSCRIPTIONAL ACTIVATOR DEVR_DOSR"/>
    <property type="match status" value="1"/>
</dbReference>
<feature type="domain" description="HTH luxR-type" evidence="4">
    <location>
        <begin position="792"/>
        <end position="857"/>
    </location>
</feature>
<dbReference type="Pfam" id="PF00196">
    <property type="entry name" value="GerE"/>
    <property type="match status" value="1"/>
</dbReference>
<dbReference type="AlphaFoldDB" id="A0A9W6H8N9"/>
<dbReference type="Gene3D" id="1.25.40.10">
    <property type="entry name" value="Tetratricopeptide repeat domain"/>
    <property type="match status" value="1"/>
</dbReference>
<protein>
    <recommendedName>
        <fullName evidence="4">HTH luxR-type domain-containing protein</fullName>
    </recommendedName>
</protein>
<comment type="caution">
    <text evidence="5">The sequence shown here is derived from an EMBL/GenBank/DDBJ whole genome shotgun (WGS) entry which is preliminary data.</text>
</comment>
<keyword evidence="3" id="KW-0804">Transcription</keyword>
<reference evidence="5" key="2">
    <citation type="submission" date="2023-01" db="EMBL/GenBank/DDBJ databases">
        <authorList>
            <person name="Sun Q."/>
            <person name="Evtushenko L."/>
        </authorList>
    </citation>
    <scope>NUCLEOTIDE SEQUENCE</scope>
    <source>
        <strain evidence="5">VKM Ac-1401</strain>
    </source>
</reference>
<evidence type="ECO:0000259" key="4">
    <source>
        <dbReference type="PROSITE" id="PS50043"/>
    </source>
</evidence>
<organism evidence="5 6">
    <name type="scientific">Leifsonia poae</name>
    <dbReference type="NCBI Taxonomy" id="110933"/>
    <lineage>
        <taxon>Bacteria</taxon>
        <taxon>Bacillati</taxon>
        <taxon>Actinomycetota</taxon>
        <taxon>Actinomycetes</taxon>
        <taxon>Micrococcales</taxon>
        <taxon>Microbacteriaceae</taxon>
        <taxon>Leifsonia</taxon>
    </lineage>
</organism>
<dbReference type="InterPro" id="IPR036388">
    <property type="entry name" value="WH-like_DNA-bd_sf"/>
</dbReference>
<dbReference type="GO" id="GO:0003677">
    <property type="term" value="F:DNA binding"/>
    <property type="evidence" value="ECO:0007669"/>
    <property type="project" value="UniProtKB-KW"/>
</dbReference>
<accession>A0A9W6H8N9</accession>
<evidence type="ECO:0000256" key="1">
    <source>
        <dbReference type="ARBA" id="ARBA00023015"/>
    </source>
</evidence>
<dbReference type="GO" id="GO:0006355">
    <property type="term" value="P:regulation of DNA-templated transcription"/>
    <property type="evidence" value="ECO:0007669"/>
    <property type="project" value="InterPro"/>
</dbReference>
<dbReference type="PRINTS" id="PR00038">
    <property type="entry name" value="HTHLUXR"/>
</dbReference>
<sequence>MFARDSEVTRIFRLATEGTSVEIVGPRWSGRTEILRRVRQLYDQAGLTAIVVRGVGDRLPLEAIRAALPLQPQGNTVAPAASPSALVARFAAVKPSAILIDDGDQLDDASWVVIEQVHKSLGTAVLGGTLQRPSKGPGDHALIRFAHPVVRVSLSELSLETVHDLLEDHLGGAVAPSLSGRIHTKSAGIPGFAIAIADAALGEGHIRKHGAVWIDGPDLWSSDLNGAFEALLLSYDVEVREAVETLALAGAVDLLTARALIGQPMIETLEQNALVRVFSTQRQTLIAVSPPGLGDYFSHRPLSAHRLRIVEKITETLAVQSPAAAPSVELHLNIAPEPRGRFLRAPLELPLVARMFTESYKIESAAAHHEWEATRSVASAIRVLNYHLTGAHDAALVDQVLCDTDLGQATDREELTFRYLHSRWILSHGGSADAAKAALRTDRELFAHTAALDALLYAIGMELDELSPDYESTLAPLAEAPGTDGDIARLVLAYGHILSSRAAEALPLLEQRPADTDRMLAAQYDVAKGLAFYGCGRLADAAEWAASHVEKGIADIERMSLAGHSYVAVIALASLGRFDETMDAARVVLSASVTGASLLFPTDRATMYTLAIVAMRMGRNTAAEGLLERADTLDQRGDAVPFGNKGVTTAAATSANGDRPKAAATYLATADALAARGYRLAADGATMLSLIAEFDPAVAETFRPRAEVIGGRLYAAYLDGRLASMQADPDGLVRAARMLRAEHAGDEALRFFTQAITIYRDSGDEAHSAEIRAEVRSLLAGDDSMGSWSGSRSAANVGLTSREAEIVQYVASGLGNSDIADRFGISIRTVETHLRNIRKKTGVVQREDIAGFGFDGTRR</sequence>
<dbReference type="SMART" id="SM00421">
    <property type="entry name" value="HTH_LUXR"/>
    <property type="match status" value="1"/>
</dbReference>
<dbReference type="InterPro" id="IPR011990">
    <property type="entry name" value="TPR-like_helical_dom_sf"/>
</dbReference>
<dbReference type="Proteomes" id="UP001142372">
    <property type="component" value="Unassembled WGS sequence"/>
</dbReference>
<name>A0A9W6H8N9_9MICO</name>
<dbReference type="EMBL" id="BSEN01000003">
    <property type="protein sequence ID" value="GLJ75387.1"/>
    <property type="molecule type" value="Genomic_DNA"/>
</dbReference>
<dbReference type="PANTHER" id="PTHR44688:SF16">
    <property type="entry name" value="DNA-BINDING TRANSCRIPTIONAL ACTIVATOR DEVR_DOSR"/>
    <property type="match status" value="1"/>
</dbReference>